<evidence type="ECO:0000313" key="5">
    <source>
        <dbReference type="Proteomes" id="UP001596512"/>
    </source>
</evidence>
<dbReference type="InterPro" id="IPR011251">
    <property type="entry name" value="Luciferase-like_dom"/>
</dbReference>
<dbReference type="PANTHER" id="PTHR30137:SF8">
    <property type="entry name" value="BLR5498 PROTEIN"/>
    <property type="match status" value="1"/>
</dbReference>
<dbReference type="PANTHER" id="PTHR30137">
    <property type="entry name" value="LUCIFERASE-LIKE MONOOXYGENASE"/>
    <property type="match status" value="1"/>
</dbReference>
<dbReference type="Gene3D" id="3.20.20.30">
    <property type="entry name" value="Luciferase-like domain"/>
    <property type="match status" value="1"/>
</dbReference>
<dbReference type="EC" id="1.-.-.-" evidence="4"/>
<comment type="caution">
    <text evidence="4">The sequence shown here is derived from an EMBL/GenBank/DDBJ whole genome shotgun (WGS) entry which is preliminary data.</text>
</comment>
<accession>A0ABW2TKM6</accession>
<name>A0ABW2TKM6_9PSEU</name>
<organism evidence="4 5">
    <name type="scientific">Actinokineospora soli</name>
    <dbReference type="NCBI Taxonomy" id="1048753"/>
    <lineage>
        <taxon>Bacteria</taxon>
        <taxon>Bacillati</taxon>
        <taxon>Actinomycetota</taxon>
        <taxon>Actinomycetes</taxon>
        <taxon>Pseudonocardiales</taxon>
        <taxon>Pseudonocardiaceae</taxon>
        <taxon>Actinokineospora</taxon>
    </lineage>
</organism>
<feature type="domain" description="Luciferase-like" evidence="3">
    <location>
        <begin position="3"/>
        <end position="298"/>
    </location>
</feature>
<dbReference type="GO" id="GO:0016491">
    <property type="term" value="F:oxidoreductase activity"/>
    <property type="evidence" value="ECO:0007669"/>
    <property type="project" value="UniProtKB-KW"/>
</dbReference>
<evidence type="ECO:0000259" key="3">
    <source>
        <dbReference type="Pfam" id="PF00296"/>
    </source>
</evidence>
<keyword evidence="1 4" id="KW-0560">Oxidoreductase</keyword>
<protein>
    <submittedName>
        <fullName evidence="4">LLM class flavin-dependent oxidoreductase</fullName>
        <ecNumber evidence="4">1.-.-.-</ecNumber>
    </submittedName>
</protein>
<dbReference type="InterPro" id="IPR036661">
    <property type="entry name" value="Luciferase-like_sf"/>
</dbReference>
<sequence length="340" mass="35318">MIIGAFLLAPRFPGQTDRAALDRALAAVDAAERVGLDEVWIAEHHFMPYGACPDAATFAALALGRTRRIAVGTAVSVLSTAHPVALAERALLLDNLSGGRFHLGVGRGGPWVDLEVFGTGLDRYEHGFPDALALLLRAMTGPTVDGTARFPFREVPVVPAPATRPHPPVAVAATSAATVELAARHGLPLLLGMHVGDEDKRAMVDHYRASGGPADAEHVSAVLAHVAGSRAEAVAQVMAAAPGWLRDGLAAHTPVDDRPGPARDPHAYAQLLCDLHPVGDFDYCADRIARSAARTGATRVAAMVEATGDPAHTLRTVAALGALRRAVSAPPAASDLGKLA</sequence>
<dbReference type="Proteomes" id="UP001596512">
    <property type="component" value="Unassembled WGS sequence"/>
</dbReference>
<reference evidence="5" key="1">
    <citation type="journal article" date="2019" name="Int. J. Syst. Evol. Microbiol.">
        <title>The Global Catalogue of Microorganisms (GCM) 10K type strain sequencing project: providing services to taxonomists for standard genome sequencing and annotation.</title>
        <authorList>
            <consortium name="The Broad Institute Genomics Platform"/>
            <consortium name="The Broad Institute Genome Sequencing Center for Infectious Disease"/>
            <person name="Wu L."/>
            <person name="Ma J."/>
        </authorList>
    </citation>
    <scope>NUCLEOTIDE SEQUENCE [LARGE SCALE GENOMIC DNA]</scope>
    <source>
        <strain evidence="5">JCM 17695</strain>
    </source>
</reference>
<evidence type="ECO:0000313" key="4">
    <source>
        <dbReference type="EMBL" id="MFC7613585.1"/>
    </source>
</evidence>
<evidence type="ECO:0000256" key="1">
    <source>
        <dbReference type="ARBA" id="ARBA00023002"/>
    </source>
</evidence>
<dbReference type="InterPro" id="IPR050766">
    <property type="entry name" value="Bact_Lucif_Oxidored"/>
</dbReference>
<gene>
    <name evidence="4" type="ORF">ACFQV2_08200</name>
</gene>
<keyword evidence="5" id="KW-1185">Reference proteome</keyword>
<dbReference type="EMBL" id="JBHTEY010000004">
    <property type="protein sequence ID" value="MFC7613585.1"/>
    <property type="molecule type" value="Genomic_DNA"/>
</dbReference>
<dbReference type="SUPFAM" id="SSF51679">
    <property type="entry name" value="Bacterial luciferase-like"/>
    <property type="match status" value="1"/>
</dbReference>
<evidence type="ECO:0000256" key="2">
    <source>
        <dbReference type="ARBA" id="ARBA00023033"/>
    </source>
</evidence>
<keyword evidence="2" id="KW-0503">Monooxygenase</keyword>
<dbReference type="Pfam" id="PF00296">
    <property type="entry name" value="Bac_luciferase"/>
    <property type="match status" value="1"/>
</dbReference>
<proteinExistence type="predicted"/>